<comment type="caution">
    <text evidence="2">The sequence shown here is derived from an EMBL/GenBank/DDBJ whole genome shotgun (WGS) entry which is preliminary data.</text>
</comment>
<protein>
    <submittedName>
        <fullName evidence="2">Uncharacterized protein</fullName>
    </submittedName>
</protein>
<proteinExistence type="predicted"/>
<dbReference type="Proteomes" id="UP000293345">
    <property type="component" value="Unassembled WGS sequence"/>
</dbReference>
<dbReference type="RefSeq" id="WP_129423609.1">
    <property type="nucleotide sequence ID" value="NZ_SDPW01000001.1"/>
</dbReference>
<keyword evidence="3" id="KW-1185">Reference proteome</keyword>
<evidence type="ECO:0000256" key="1">
    <source>
        <dbReference type="SAM" id="Coils"/>
    </source>
</evidence>
<dbReference type="EMBL" id="SDPW01000001">
    <property type="protein sequence ID" value="RXZ53832.1"/>
    <property type="molecule type" value="Genomic_DNA"/>
</dbReference>
<gene>
    <name evidence="2" type="ORF">ET524_04555</name>
</gene>
<evidence type="ECO:0000313" key="2">
    <source>
        <dbReference type="EMBL" id="RXZ53832.1"/>
    </source>
</evidence>
<feature type="coiled-coil region" evidence="1">
    <location>
        <begin position="181"/>
        <end position="222"/>
    </location>
</feature>
<dbReference type="AlphaFoldDB" id="A0A4Q2K3I2"/>
<accession>A0A4Q2K3I2</accession>
<dbReference type="OrthoDB" id="3176577at2"/>
<keyword evidence="1" id="KW-0175">Coiled coil</keyword>
<name>A0A4Q2K3I2_9ACTN</name>
<evidence type="ECO:0000313" key="3">
    <source>
        <dbReference type="Proteomes" id="UP000293345"/>
    </source>
</evidence>
<sequence length="277" mass="30347">MAQPRPSLTLIVDVDERIDSDELRLEIGRSYTYVGSALVRTHAAAVDDAPVENTLCMLVKLGTRQYLNADEEGSDELWNDVMRTWFANQFRKIGNQTLIYNKRQREIEDGQELMFTWLEVDLQNGQLPVRLRMNDVSSIEESAAEMLSVVREAYNSGKLGDKASIARISMPTAESWKQQVADGAVAAAKRAEEERAAAEAAAAAAEAERAAAEAAAEEAFLESPELVAANEEGEAVVEGGGVEAPELVFELDEPTFAVDYSTWTVEYTDGTSKTFAA</sequence>
<reference evidence="2 3" key="1">
    <citation type="submission" date="2019-01" db="EMBL/GenBank/DDBJ databases">
        <title>Senegalimassilia sp. nov. KGMB04484 isolated human feces.</title>
        <authorList>
            <person name="Han K.-I."/>
            <person name="Kim J.-S."/>
            <person name="Lee K.C."/>
            <person name="Suh M.K."/>
            <person name="Eom M.K."/>
            <person name="Lee J.H."/>
            <person name="Park S.-H."/>
            <person name="Kang S.W."/>
            <person name="Park J.-E."/>
            <person name="Oh B.S."/>
            <person name="Yu S.Y."/>
            <person name="Choi S.-H."/>
            <person name="Lee D.H."/>
            <person name="Yoon H."/>
            <person name="Kim B.-Y."/>
            <person name="Lee J.H."/>
            <person name="Lee J.-S."/>
        </authorList>
    </citation>
    <scope>NUCLEOTIDE SEQUENCE [LARGE SCALE GENOMIC DNA]</scope>
    <source>
        <strain evidence="2 3">KGMB04484</strain>
    </source>
</reference>
<organism evidence="2 3">
    <name type="scientific">Senegalimassilia faecalis</name>
    <dbReference type="NCBI Taxonomy" id="2509433"/>
    <lineage>
        <taxon>Bacteria</taxon>
        <taxon>Bacillati</taxon>
        <taxon>Actinomycetota</taxon>
        <taxon>Coriobacteriia</taxon>
        <taxon>Coriobacteriales</taxon>
        <taxon>Coriobacteriaceae</taxon>
        <taxon>Senegalimassilia</taxon>
    </lineage>
</organism>